<name>A0ABT0JL03_9PSED</name>
<comment type="caution">
    <text evidence="1">The sequence shown here is derived from an EMBL/GenBank/DDBJ whole genome shotgun (WGS) entry which is preliminary data.</text>
</comment>
<reference evidence="1 2" key="2">
    <citation type="journal article" date="2023" name="Plant Pathol.">
        <title>Dismantling and reorganizing Pseudomonas marginalis sensu#lato.</title>
        <authorList>
            <person name="Sawada H."/>
            <person name="Fujikawa T."/>
            <person name="Satou M."/>
        </authorList>
    </citation>
    <scope>NUCLEOTIDE SEQUENCE [LARGE SCALE GENOMIC DNA]</scope>
    <source>
        <strain evidence="1 2">MAFF 302046</strain>
    </source>
</reference>
<gene>
    <name evidence="1" type="ORF">M1B35_21395</name>
</gene>
<proteinExistence type="predicted"/>
<dbReference type="Proteomes" id="UP001155163">
    <property type="component" value="Unassembled WGS sequence"/>
</dbReference>
<sequence>MIELDISHAFGAIDYANAGGLTTYIDIGLNEALLEHFHFTLFNIVLNRLDDPVIDSLAQQAPDWVPPADDDSFLIVQKAEVHFEQVKGYESSLTVDIEGHRHRIDKAWGQPPAPGDRIYDIGGRLSVGPGLTLNLAVICNATVSLRFAREDCVYVEDYPAFLTQMHELNSAMSTRQHAPAGPLFDIDFRNRHLNSDWERGYSLYSGPATPEHVS</sequence>
<protein>
    <submittedName>
        <fullName evidence="1">Uncharacterized protein</fullName>
    </submittedName>
</protein>
<accession>A0ABT0JL03</accession>
<evidence type="ECO:0000313" key="2">
    <source>
        <dbReference type="Proteomes" id="UP001155163"/>
    </source>
</evidence>
<evidence type="ECO:0000313" key="1">
    <source>
        <dbReference type="EMBL" id="MCK9816608.1"/>
    </source>
</evidence>
<dbReference type="EMBL" id="JALQCX010000040">
    <property type="protein sequence ID" value="MCK9816608.1"/>
    <property type="molecule type" value="Genomic_DNA"/>
</dbReference>
<dbReference type="RefSeq" id="WP_268262990.1">
    <property type="nucleotide sequence ID" value="NZ_JALQCX010000040.1"/>
</dbReference>
<organism evidence="1 2">
    <name type="scientific">Pseudomonas morbosilactucae</name>
    <dbReference type="NCBI Taxonomy" id="2938197"/>
    <lineage>
        <taxon>Bacteria</taxon>
        <taxon>Pseudomonadati</taxon>
        <taxon>Pseudomonadota</taxon>
        <taxon>Gammaproteobacteria</taxon>
        <taxon>Pseudomonadales</taxon>
        <taxon>Pseudomonadaceae</taxon>
        <taxon>Pseudomonas</taxon>
    </lineage>
</organism>
<reference evidence="1 2" key="1">
    <citation type="journal article" date="2022" name="Int. J. Syst. Evol. Microbiol.">
        <title>Pseudomonas aegrilactucae sp. nov. and Pseudomonas morbosilactucae sp. nov., pathogens causing bacterial rot of lettuce in Japan.</title>
        <authorList>
            <person name="Sawada H."/>
            <person name="Fujikawa T."/>
            <person name="Satou M."/>
        </authorList>
    </citation>
    <scope>NUCLEOTIDE SEQUENCE [LARGE SCALE GENOMIC DNA]</scope>
    <source>
        <strain evidence="1 2">MAFF 302046</strain>
    </source>
</reference>
<keyword evidence="2" id="KW-1185">Reference proteome</keyword>